<reference evidence="6" key="1">
    <citation type="submission" date="2015-08" db="EMBL/GenBank/DDBJ databases">
        <title>Draft Genome Sequence of a Heterotrophic Facultative Anaerobic Bacterium Ardenticatena maritima Strain 110S.</title>
        <authorList>
            <person name="Kawaichi S."/>
            <person name="Yoshida T."/>
            <person name="Sako Y."/>
            <person name="Nakamura R."/>
        </authorList>
    </citation>
    <scope>NUCLEOTIDE SEQUENCE [LARGE SCALE GENOMIC DNA]</scope>
    <source>
        <strain evidence="6">110S</strain>
    </source>
</reference>
<dbReference type="OrthoDB" id="9762302at2"/>
<dbReference type="InterPro" id="IPR007484">
    <property type="entry name" value="Peptidase_M28"/>
</dbReference>
<dbReference type="Proteomes" id="UP000037784">
    <property type="component" value="Unassembled WGS sequence"/>
</dbReference>
<dbReference type="GO" id="GO:0008270">
    <property type="term" value="F:zinc ion binding"/>
    <property type="evidence" value="ECO:0007669"/>
    <property type="project" value="TreeGrafter"/>
</dbReference>
<comment type="caution">
    <text evidence="5">The sequence shown here is derived from an EMBL/GenBank/DDBJ whole genome shotgun (WGS) entry which is preliminary data.</text>
</comment>
<dbReference type="SUPFAM" id="SSF53187">
    <property type="entry name" value="Zn-dependent exopeptidases"/>
    <property type="match status" value="1"/>
</dbReference>
<dbReference type="Gene3D" id="3.40.630.10">
    <property type="entry name" value="Zn peptidases"/>
    <property type="match status" value="1"/>
</dbReference>
<keyword evidence="1" id="KW-0808">Transferase</keyword>
<feature type="signal peptide" evidence="3">
    <location>
        <begin position="1"/>
        <end position="23"/>
    </location>
</feature>
<accession>A0A0M8KBF2</accession>
<dbReference type="AlphaFoldDB" id="A0A0M8KBF2"/>
<evidence type="ECO:0000259" key="4">
    <source>
        <dbReference type="Pfam" id="PF04389"/>
    </source>
</evidence>
<dbReference type="Pfam" id="PF04389">
    <property type="entry name" value="Peptidase_M28"/>
    <property type="match status" value="1"/>
</dbReference>
<evidence type="ECO:0000313" key="5">
    <source>
        <dbReference type="EMBL" id="GAP64592.1"/>
    </source>
</evidence>
<evidence type="ECO:0000256" key="2">
    <source>
        <dbReference type="ARBA" id="ARBA00023315"/>
    </source>
</evidence>
<dbReference type="EMBL" id="BBZA01000289">
    <property type="protein sequence ID" value="GAP64592.1"/>
    <property type="molecule type" value="Genomic_DNA"/>
</dbReference>
<evidence type="ECO:0000256" key="1">
    <source>
        <dbReference type="ARBA" id="ARBA00022679"/>
    </source>
</evidence>
<evidence type="ECO:0000313" key="6">
    <source>
        <dbReference type="Proteomes" id="UP000037784"/>
    </source>
</evidence>
<dbReference type="PANTHER" id="PTHR12283">
    <property type="entry name" value="GLUTAMINYL-PEPTIDE CYCLOTRANSFERASE"/>
    <property type="match status" value="1"/>
</dbReference>
<name>A0A0M8KBF2_9CHLR</name>
<proteinExistence type="predicted"/>
<dbReference type="RefSeq" id="WP_054494297.1">
    <property type="nucleotide sequence ID" value="NZ_BBZA01000289.1"/>
</dbReference>
<dbReference type="GO" id="GO:0016603">
    <property type="term" value="F:glutaminyl-peptide cyclotransferase activity"/>
    <property type="evidence" value="ECO:0007669"/>
    <property type="project" value="TreeGrafter"/>
</dbReference>
<sequence length="300" mass="33268">MQDWRTLLVALTLTLSLAVGCQAQPSSPPRPKTFDSERALAYANQQCAFGPRPTGSPAIQKTRAWLRETLEAQGWSVREQRGTFRGVEIVNLVATQGAGRPILIGAHYDTRPRADRDPANPEGWILGGNDGASGVAVLLELATVLDVPDNLQVQLAFFDAEDRGDIDGWPFSVGAEQFAANPPTPQPEAVIILDMIGDRDLQIYRERNSDPTLTDTLFNIADELGYLDNGFYNEPRWTIIDDHLPFIQRGIPAVDLIDFDYPAWHTMDDTCEQLSAESLHKVGRVIETWVERGAPYALEQ</sequence>
<protein>
    <recommendedName>
        <fullName evidence="4">Peptidase M28 domain-containing protein</fullName>
    </recommendedName>
</protein>
<dbReference type="PANTHER" id="PTHR12283:SF6">
    <property type="entry name" value="GLUTAMINYL-PEPTIDE CYCLOTRANSFERASE-RELATED"/>
    <property type="match status" value="1"/>
</dbReference>
<feature type="domain" description="Peptidase M28" evidence="4">
    <location>
        <begin position="99"/>
        <end position="288"/>
    </location>
</feature>
<dbReference type="InterPro" id="IPR040234">
    <property type="entry name" value="QC/QCL"/>
</dbReference>
<keyword evidence="6" id="KW-1185">Reference proteome</keyword>
<evidence type="ECO:0000256" key="3">
    <source>
        <dbReference type="SAM" id="SignalP"/>
    </source>
</evidence>
<keyword evidence="3" id="KW-0732">Signal</keyword>
<gene>
    <name evidence="5" type="ORF">ARMA_3015</name>
</gene>
<dbReference type="PROSITE" id="PS51257">
    <property type="entry name" value="PROKAR_LIPOPROTEIN"/>
    <property type="match status" value="1"/>
</dbReference>
<organism evidence="5 6">
    <name type="scientific">Ardenticatena maritima</name>
    <dbReference type="NCBI Taxonomy" id="872965"/>
    <lineage>
        <taxon>Bacteria</taxon>
        <taxon>Bacillati</taxon>
        <taxon>Chloroflexota</taxon>
        <taxon>Ardenticatenia</taxon>
        <taxon>Ardenticatenales</taxon>
        <taxon>Ardenticatenaceae</taxon>
        <taxon>Ardenticatena</taxon>
    </lineage>
</organism>
<dbReference type="InParanoid" id="A0A0M8KBF2"/>
<dbReference type="STRING" id="872965.SE16_03105"/>
<keyword evidence="2" id="KW-0012">Acyltransferase</keyword>
<feature type="chain" id="PRO_5005817925" description="Peptidase M28 domain-containing protein" evidence="3">
    <location>
        <begin position="24"/>
        <end position="300"/>
    </location>
</feature>